<keyword evidence="8" id="KW-1185">Reference proteome</keyword>
<dbReference type="Pfam" id="PF10367">
    <property type="entry name" value="zf-Vps39_C"/>
    <property type="match status" value="1"/>
</dbReference>
<dbReference type="Pfam" id="PF23556">
    <property type="entry name" value="TPR_Vps41"/>
    <property type="match status" value="1"/>
</dbReference>
<dbReference type="EMBL" id="MU005572">
    <property type="protein sequence ID" value="KAF2689729.1"/>
    <property type="molecule type" value="Genomic_DNA"/>
</dbReference>
<evidence type="ECO:0000256" key="4">
    <source>
        <dbReference type="PROSITE-ProRule" id="PRU01006"/>
    </source>
</evidence>
<protein>
    <recommendedName>
        <fullName evidence="6">CNH domain-containing protein</fullName>
    </recommendedName>
</protein>
<feature type="repeat" description="CHCR" evidence="4">
    <location>
        <begin position="750"/>
        <end position="915"/>
    </location>
</feature>
<feature type="domain" description="CNH" evidence="6">
    <location>
        <begin position="18"/>
        <end position="344"/>
    </location>
</feature>
<dbReference type="SUPFAM" id="SSF48452">
    <property type="entry name" value="TPR-like"/>
    <property type="match status" value="1"/>
</dbReference>
<comment type="subcellular location">
    <subcellularLocation>
        <location evidence="1">Endomembrane system</location>
        <topology evidence="1">Peripheral membrane protein</topology>
    </subcellularLocation>
</comment>
<dbReference type="InterPro" id="IPR001180">
    <property type="entry name" value="CNH_dom"/>
</dbReference>
<evidence type="ECO:0000256" key="2">
    <source>
        <dbReference type="ARBA" id="ARBA00023136"/>
    </source>
</evidence>
<evidence type="ECO:0000256" key="5">
    <source>
        <dbReference type="SAM" id="MobiDB-lite"/>
    </source>
</evidence>
<organism evidence="7 8">
    <name type="scientific">Lentithecium fluviatile CBS 122367</name>
    <dbReference type="NCBI Taxonomy" id="1168545"/>
    <lineage>
        <taxon>Eukaryota</taxon>
        <taxon>Fungi</taxon>
        <taxon>Dikarya</taxon>
        <taxon>Ascomycota</taxon>
        <taxon>Pezizomycotina</taxon>
        <taxon>Dothideomycetes</taxon>
        <taxon>Pleosporomycetidae</taxon>
        <taxon>Pleosporales</taxon>
        <taxon>Massarineae</taxon>
        <taxon>Lentitheciaceae</taxon>
        <taxon>Lentithecium</taxon>
    </lineage>
</organism>
<dbReference type="GO" id="GO:0000329">
    <property type="term" value="C:fungal-type vacuole membrane"/>
    <property type="evidence" value="ECO:0007669"/>
    <property type="project" value="TreeGrafter"/>
</dbReference>
<name>A0A6G1JHW3_9PLEO</name>
<reference evidence="7" key="1">
    <citation type="journal article" date="2020" name="Stud. Mycol.">
        <title>101 Dothideomycetes genomes: a test case for predicting lifestyles and emergence of pathogens.</title>
        <authorList>
            <person name="Haridas S."/>
            <person name="Albert R."/>
            <person name="Binder M."/>
            <person name="Bloem J."/>
            <person name="Labutti K."/>
            <person name="Salamov A."/>
            <person name="Andreopoulos B."/>
            <person name="Baker S."/>
            <person name="Barry K."/>
            <person name="Bills G."/>
            <person name="Bluhm B."/>
            <person name="Cannon C."/>
            <person name="Castanera R."/>
            <person name="Culley D."/>
            <person name="Daum C."/>
            <person name="Ezra D."/>
            <person name="Gonzalez J."/>
            <person name="Henrissat B."/>
            <person name="Kuo A."/>
            <person name="Liang C."/>
            <person name="Lipzen A."/>
            <person name="Lutzoni F."/>
            <person name="Magnuson J."/>
            <person name="Mondo S."/>
            <person name="Nolan M."/>
            <person name="Ohm R."/>
            <person name="Pangilinan J."/>
            <person name="Park H.-J."/>
            <person name="Ramirez L."/>
            <person name="Alfaro M."/>
            <person name="Sun H."/>
            <person name="Tritt A."/>
            <person name="Yoshinaga Y."/>
            <person name="Zwiers L.-H."/>
            <person name="Turgeon B."/>
            <person name="Goodwin S."/>
            <person name="Spatafora J."/>
            <person name="Crous P."/>
            <person name="Grigoriev I."/>
        </authorList>
    </citation>
    <scope>NUCLEOTIDE SEQUENCE</scope>
    <source>
        <strain evidence="7">CBS 122367</strain>
    </source>
</reference>
<dbReference type="Pfam" id="PF00780">
    <property type="entry name" value="CNH"/>
    <property type="match status" value="1"/>
</dbReference>
<dbReference type="GO" id="GO:0034058">
    <property type="term" value="P:endosomal vesicle fusion"/>
    <property type="evidence" value="ECO:0007669"/>
    <property type="project" value="TreeGrafter"/>
</dbReference>
<proteinExistence type="inferred from homology"/>
<dbReference type="PROSITE" id="PS50219">
    <property type="entry name" value="CNH"/>
    <property type="match status" value="1"/>
</dbReference>
<feature type="compositionally biased region" description="Basic and acidic residues" evidence="5">
    <location>
        <begin position="518"/>
        <end position="532"/>
    </location>
</feature>
<dbReference type="InterPro" id="IPR032914">
    <property type="entry name" value="Vam6/VPS39/TRAP1"/>
</dbReference>
<dbReference type="PANTHER" id="PTHR12894:SF49">
    <property type="entry name" value="VAM6_VPS39-LIKE PROTEIN"/>
    <property type="match status" value="1"/>
</dbReference>
<feature type="compositionally biased region" description="Basic and acidic residues" evidence="5">
    <location>
        <begin position="470"/>
        <end position="486"/>
    </location>
</feature>
<gene>
    <name evidence="7" type="ORF">K458DRAFT_292268</name>
</gene>
<dbReference type="InterPro" id="IPR019452">
    <property type="entry name" value="VPS39/TGF_beta_rcpt-assoc_1"/>
</dbReference>
<dbReference type="GO" id="GO:0006914">
    <property type="term" value="P:autophagy"/>
    <property type="evidence" value="ECO:0007669"/>
    <property type="project" value="TreeGrafter"/>
</dbReference>
<dbReference type="InterPro" id="IPR000547">
    <property type="entry name" value="Clathrin_H-chain/VPS_repeat"/>
</dbReference>
<dbReference type="GO" id="GO:0006886">
    <property type="term" value="P:intracellular protein transport"/>
    <property type="evidence" value="ECO:0007669"/>
    <property type="project" value="UniProtKB-UniRule"/>
</dbReference>
<feature type="region of interest" description="Disordered" evidence="5">
    <location>
        <begin position="452"/>
        <end position="542"/>
    </location>
</feature>
<dbReference type="AlphaFoldDB" id="A0A6G1JHW3"/>
<dbReference type="PANTHER" id="PTHR12894">
    <property type="entry name" value="CNH DOMAIN CONTAINING"/>
    <property type="match status" value="1"/>
</dbReference>
<feature type="region of interest" description="Disordered" evidence="5">
    <location>
        <begin position="47"/>
        <end position="69"/>
    </location>
</feature>
<dbReference type="Proteomes" id="UP000799291">
    <property type="component" value="Unassembled WGS sequence"/>
</dbReference>
<dbReference type="OrthoDB" id="5325112at2759"/>
<dbReference type="PROSITE" id="PS50236">
    <property type="entry name" value="CHCR"/>
    <property type="match status" value="1"/>
</dbReference>
<evidence type="ECO:0000313" key="7">
    <source>
        <dbReference type="EMBL" id="KAF2689729.1"/>
    </source>
</evidence>
<dbReference type="GO" id="GO:0012505">
    <property type="term" value="C:endomembrane system"/>
    <property type="evidence" value="ECO:0007669"/>
    <property type="project" value="UniProtKB-SubCell"/>
</dbReference>
<feature type="region of interest" description="Disordered" evidence="5">
    <location>
        <begin position="890"/>
        <end position="911"/>
    </location>
</feature>
<sequence>MLSAFTARPIIELKQRDKSRIESILAYGDRVLVGLNTGSLRIYRVNETPEDDEAPAHNGDPNGLQAERELQPKVRPADLLREEDRFSRRPIQQLAIIKEANILVSLSDNHVSIHDLQTYALQEKLEKTRGSTTFAATSNIVKDPSTGIPSIVSRLAVAVKRKIILWTWQDMELSGDANEITLIAAVKSLTWATGTKIVAGMDPGFVMVDVETQNIQDIVKPGALGDAGGQGGARFGAVSSSGMGYMGMGSWVPKPLATRLGEGELLLSKDVNSLFIDTDGNALDKRQVPWPSAPESLAYSYPYMLSLQPPSKGGLEVRNPDTLSLLQTIALPNANFVHVPQPNISLAHAGKGFLVGSDRCIWRMGAQNYESQIDELVINGRYDEALSLLNMLEDTLLHDKEGRIREIMMLKAQALFDLRKFREAMDLFTDAKAPPERVIALYPRSIAGNYSSTESVKDTESVVDEEETKEEPKEANGDKTIGDNKEPAQNPASAIGRSMMGRFVGRKVDSDTASIRSAAKEPKDPKDPKDDTGDAASIRAKTSETIVPDKTLEGKHLKSAVHALQSYLAQCRVQMKRYINIDGTLKEALPQQSESQSEDYKPPFYCFIQQTGPPSQTDWAAELLKVAQLVDTTLFRAYMLASPGLAGPLFRLPNFCEPDVVQEKLYETGRYADLIDFLHGKKLHRQALELLEKFGKNEAAEEVSPALQGPQRTVGYLQQLPPEMIDLILEYAEWPLRTDPKLGMEIFLADTENAETLPRQQVVDYLQQIDSNLAVNYLEHIIEELNDTTPDFHQRLVDLFLERLRAGEFEDDEEKERWRARLQTFLKTSANYNKVRVFKQLPPDDPDYYESRAIVLSKMGQHKQALSIYVFQLKDYAKAEEYCNQTYLTTPQPSSPTKAFQPSSTVPTTTNYDDAEPSIYHILLSLYLSPSPPHQPNWPPALDLLSKHGARLPAATTLDLVPPTLPVKDLESYFFGRIRNANSVMNEERIVARLRGVEKVEIEASVLLGEGKVDVRGRHVPGGLNRRVVITEERHCAVCHKRFGGSAIRVYPDNSVVHSGCLRGSVGRKAGAGTASWRQ</sequence>
<evidence type="ECO:0000256" key="3">
    <source>
        <dbReference type="ARBA" id="ARBA00038201"/>
    </source>
</evidence>
<accession>A0A6G1JHW3</accession>
<evidence type="ECO:0000259" key="6">
    <source>
        <dbReference type="PROSITE" id="PS50219"/>
    </source>
</evidence>
<keyword evidence="2" id="KW-0472">Membrane</keyword>
<dbReference type="InterPro" id="IPR011990">
    <property type="entry name" value="TPR-like_helical_dom_sf"/>
</dbReference>
<evidence type="ECO:0000256" key="1">
    <source>
        <dbReference type="ARBA" id="ARBA00004184"/>
    </source>
</evidence>
<dbReference type="InterPro" id="IPR019453">
    <property type="entry name" value="VPS39/TGFA1_Znf"/>
</dbReference>
<comment type="similarity">
    <text evidence="3">Belongs to the VAM6/VPS39 family.</text>
</comment>
<evidence type="ECO:0000313" key="8">
    <source>
        <dbReference type="Proteomes" id="UP000799291"/>
    </source>
</evidence>
<dbReference type="Pfam" id="PF10366">
    <property type="entry name" value="Vps39_1"/>
    <property type="match status" value="1"/>
</dbReference>